<dbReference type="PANTHER" id="PTHR33463">
    <property type="entry name" value="NB-ARC DOMAIN-CONTAINING PROTEIN-RELATED"/>
    <property type="match status" value="1"/>
</dbReference>
<comment type="caution">
    <text evidence="2">The sequence shown here is derived from an EMBL/GenBank/DDBJ whole genome shotgun (WGS) entry which is preliminary data.</text>
</comment>
<dbReference type="InterPro" id="IPR050905">
    <property type="entry name" value="Plant_NBS-LRR"/>
</dbReference>
<evidence type="ECO:0000256" key="1">
    <source>
        <dbReference type="ARBA" id="ARBA00022821"/>
    </source>
</evidence>
<keyword evidence="1" id="KW-0611">Plant defense</keyword>
<dbReference type="ExpressionAtlas" id="A0A2K3M353">
    <property type="expression patterns" value="baseline"/>
</dbReference>
<dbReference type="EMBL" id="ASHM01048213">
    <property type="protein sequence ID" value="PNX85201.1"/>
    <property type="molecule type" value="Genomic_DNA"/>
</dbReference>
<reference evidence="2 3" key="2">
    <citation type="journal article" date="2017" name="Front. Plant Sci.">
        <title>Gene Classification and Mining of Molecular Markers Useful in Red Clover (Trifolium pratense) Breeding.</title>
        <authorList>
            <person name="Istvanek J."/>
            <person name="Dluhosova J."/>
            <person name="Dluhos P."/>
            <person name="Patkova L."/>
            <person name="Nedelnik J."/>
            <person name="Repkova J."/>
        </authorList>
    </citation>
    <scope>NUCLEOTIDE SEQUENCE [LARGE SCALE GENOMIC DNA]</scope>
    <source>
        <strain evidence="3">cv. Tatra</strain>
        <tissue evidence="2">Young leaves</tissue>
    </source>
</reference>
<dbReference type="PANTHER" id="PTHR33463:SF198">
    <property type="entry name" value="RPP4C3"/>
    <property type="match status" value="1"/>
</dbReference>
<organism evidence="2 3">
    <name type="scientific">Trifolium pratense</name>
    <name type="common">Red clover</name>
    <dbReference type="NCBI Taxonomy" id="57577"/>
    <lineage>
        <taxon>Eukaryota</taxon>
        <taxon>Viridiplantae</taxon>
        <taxon>Streptophyta</taxon>
        <taxon>Embryophyta</taxon>
        <taxon>Tracheophyta</taxon>
        <taxon>Spermatophyta</taxon>
        <taxon>Magnoliopsida</taxon>
        <taxon>eudicotyledons</taxon>
        <taxon>Gunneridae</taxon>
        <taxon>Pentapetalae</taxon>
        <taxon>rosids</taxon>
        <taxon>fabids</taxon>
        <taxon>Fabales</taxon>
        <taxon>Fabaceae</taxon>
        <taxon>Papilionoideae</taxon>
        <taxon>50 kb inversion clade</taxon>
        <taxon>NPAAA clade</taxon>
        <taxon>Hologalegina</taxon>
        <taxon>IRL clade</taxon>
        <taxon>Trifolieae</taxon>
        <taxon>Trifolium</taxon>
    </lineage>
</organism>
<gene>
    <name evidence="2" type="ORF">L195_g041268</name>
</gene>
<reference evidence="2 3" key="1">
    <citation type="journal article" date="2014" name="Am. J. Bot.">
        <title>Genome assembly and annotation for red clover (Trifolium pratense; Fabaceae).</title>
        <authorList>
            <person name="Istvanek J."/>
            <person name="Jaros M."/>
            <person name="Krenek A."/>
            <person name="Repkova J."/>
        </authorList>
    </citation>
    <scope>NUCLEOTIDE SEQUENCE [LARGE SCALE GENOMIC DNA]</scope>
    <source>
        <strain evidence="3">cv. Tatra</strain>
        <tissue evidence="2">Young leaves</tissue>
    </source>
</reference>
<protein>
    <submittedName>
        <fullName evidence="2">Disease resistance protein</fullName>
    </submittedName>
</protein>
<proteinExistence type="predicted"/>
<accession>A0A2K3M353</accession>
<evidence type="ECO:0000313" key="3">
    <source>
        <dbReference type="Proteomes" id="UP000236291"/>
    </source>
</evidence>
<sequence length="134" mass="15401">MDTIISFVGSIAPNAFAPIRREVSYLIRYERNFTKLSGSVRDLQALGEEIKHRVEAERRNGKIIEVVVQNWLVEVNEVIERANQLLEDPRRREVGCSGWSFPNLILRHKLGKKATKIANDVVEVKGRRSDFNEV</sequence>
<dbReference type="STRING" id="57577.A0A2K3M353"/>
<dbReference type="AlphaFoldDB" id="A0A2K3M353"/>
<dbReference type="Proteomes" id="UP000236291">
    <property type="component" value="Unassembled WGS sequence"/>
</dbReference>
<name>A0A2K3M353_TRIPR</name>
<feature type="non-terminal residue" evidence="2">
    <location>
        <position position="134"/>
    </location>
</feature>
<evidence type="ECO:0000313" key="2">
    <source>
        <dbReference type="EMBL" id="PNX85201.1"/>
    </source>
</evidence>